<feature type="compositionally biased region" description="Basic and acidic residues" evidence="4">
    <location>
        <begin position="2386"/>
        <end position="2395"/>
    </location>
</feature>
<keyword evidence="5" id="KW-0812">Transmembrane</keyword>
<dbReference type="EMBL" id="LR812624">
    <property type="protein sequence ID" value="CAC5427192.1"/>
    <property type="molecule type" value="Genomic_DNA"/>
</dbReference>
<feature type="compositionally biased region" description="Basic and acidic residues" evidence="4">
    <location>
        <begin position="1140"/>
        <end position="1150"/>
    </location>
</feature>
<dbReference type="VEuPathDB" id="TriTrypDB:LdBPK_040590.1"/>
<feature type="compositionally biased region" description="Basic residues" evidence="4">
    <location>
        <begin position="424"/>
        <end position="433"/>
    </location>
</feature>
<dbReference type="SUPFAM" id="SSF48403">
    <property type="entry name" value="Ankyrin repeat"/>
    <property type="match status" value="3"/>
</dbReference>
<feature type="region of interest" description="Disordered" evidence="4">
    <location>
        <begin position="2254"/>
        <end position="2278"/>
    </location>
</feature>
<feature type="compositionally biased region" description="Low complexity" evidence="4">
    <location>
        <begin position="1922"/>
        <end position="1936"/>
    </location>
</feature>
<feature type="region of interest" description="Disordered" evidence="4">
    <location>
        <begin position="1907"/>
        <end position="1936"/>
    </location>
</feature>
<dbReference type="PROSITE" id="PS50297">
    <property type="entry name" value="ANK_REP_REGION"/>
    <property type="match status" value="2"/>
</dbReference>
<evidence type="ECO:0000256" key="2">
    <source>
        <dbReference type="ARBA" id="ARBA00023043"/>
    </source>
</evidence>
<feature type="compositionally biased region" description="Polar residues" evidence="4">
    <location>
        <begin position="1394"/>
        <end position="1408"/>
    </location>
</feature>
<feature type="transmembrane region" description="Helical" evidence="5">
    <location>
        <begin position="108"/>
        <end position="126"/>
    </location>
</feature>
<dbReference type="GO" id="GO:0045944">
    <property type="term" value="P:positive regulation of transcription by RNA polymerase II"/>
    <property type="evidence" value="ECO:0007669"/>
    <property type="project" value="TreeGrafter"/>
</dbReference>
<feature type="compositionally biased region" description="Basic and acidic residues" evidence="4">
    <location>
        <begin position="2586"/>
        <end position="2595"/>
    </location>
</feature>
<feature type="repeat" description="ANK" evidence="3">
    <location>
        <begin position="1272"/>
        <end position="1304"/>
    </location>
</feature>
<feature type="compositionally biased region" description="Acidic residues" evidence="4">
    <location>
        <begin position="450"/>
        <end position="460"/>
    </location>
</feature>
<dbReference type="InterPro" id="IPR036770">
    <property type="entry name" value="Ankyrin_rpt-contain_sf"/>
</dbReference>
<evidence type="ECO:0000256" key="5">
    <source>
        <dbReference type="SAM" id="Phobius"/>
    </source>
</evidence>
<feature type="compositionally biased region" description="Low complexity" evidence="4">
    <location>
        <begin position="2571"/>
        <end position="2584"/>
    </location>
</feature>
<feature type="region of interest" description="Disordered" evidence="4">
    <location>
        <begin position="3060"/>
        <end position="3105"/>
    </location>
</feature>
<gene>
    <name evidence="6" type="ORF">LDHU3_04.0790</name>
</gene>
<dbReference type="PANTHER" id="PTHR24193:SF121">
    <property type="entry name" value="ADA2A-CONTAINING COMPLEX COMPONENT 3, ISOFORM D"/>
    <property type="match status" value="1"/>
</dbReference>
<organism evidence="6 7">
    <name type="scientific">Leishmania donovani</name>
    <dbReference type="NCBI Taxonomy" id="5661"/>
    <lineage>
        <taxon>Eukaryota</taxon>
        <taxon>Discoba</taxon>
        <taxon>Euglenozoa</taxon>
        <taxon>Kinetoplastea</taxon>
        <taxon>Metakinetoplastina</taxon>
        <taxon>Trypanosomatida</taxon>
        <taxon>Trypanosomatidae</taxon>
        <taxon>Leishmaniinae</taxon>
        <taxon>Leishmania</taxon>
    </lineage>
</organism>
<feature type="region of interest" description="Disordered" evidence="4">
    <location>
        <begin position="1383"/>
        <end position="1427"/>
    </location>
</feature>
<feature type="region of interest" description="Disordered" evidence="4">
    <location>
        <begin position="1800"/>
        <end position="1825"/>
    </location>
</feature>
<dbReference type="Proteomes" id="UP000601710">
    <property type="component" value="Chromosome 4"/>
</dbReference>
<keyword evidence="2 3" id="KW-0040">ANK repeat</keyword>
<feature type="compositionally biased region" description="Low complexity" evidence="4">
    <location>
        <begin position="3074"/>
        <end position="3085"/>
    </location>
</feature>
<accession>A0A6J8F2K2</accession>
<feature type="region of interest" description="Disordered" evidence="4">
    <location>
        <begin position="2556"/>
        <end position="2612"/>
    </location>
</feature>
<evidence type="ECO:0000256" key="4">
    <source>
        <dbReference type="SAM" id="MobiDB-lite"/>
    </source>
</evidence>
<protein>
    <submittedName>
        <fullName evidence="6">Hypothetical_protein_conserved</fullName>
    </submittedName>
</protein>
<feature type="repeat" description="ANK" evidence="3">
    <location>
        <begin position="2686"/>
        <end position="2718"/>
    </location>
</feature>
<dbReference type="Gene3D" id="1.25.40.20">
    <property type="entry name" value="Ankyrin repeat-containing domain"/>
    <property type="match status" value="3"/>
</dbReference>
<evidence type="ECO:0000313" key="7">
    <source>
        <dbReference type="Proteomes" id="UP000601710"/>
    </source>
</evidence>
<dbReference type="GO" id="GO:0000976">
    <property type="term" value="F:transcription cis-regulatory region binding"/>
    <property type="evidence" value="ECO:0007669"/>
    <property type="project" value="TreeGrafter"/>
</dbReference>
<feature type="region of interest" description="Disordered" evidence="4">
    <location>
        <begin position="424"/>
        <end position="492"/>
    </location>
</feature>
<feature type="compositionally biased region" description="Basic and acidic residues" evidence="4">
    <location>
        <begin position="2644"/>
        <end position="2658"/>
    </location>
</feature>
<feature type="repeat" description="ANK" evidence="3">
    <location>
        <begin position="1518"/>
        <end position="1544"/>
    </location>
</feature>
<reference evidence="6" key="1">
    <citation type="submission" date="2020-06" db="EMBL/GenBank/DDBJ databases">
        <authorList>
            <person name="Camacho E."/>
            <person name="Gonzalez-de la Fuente S."/>
            <person name="Rastrojo A."/>
            <person name="Peiro-Pastor R."/>
            <person name="Solana JC."/>
            <person name="Tabera L."/>
            <person name="Gamarro F."/>
            <person name="Carrasco-Ramiro F."/>
            <person name="Requena JM."/>
            <person name="Aguado B."/>
        </authorList>
    </citation>
    <scope>NUCLEOTIDE SEQUENCE</scope>
</reference>
<dbReference type="SMART" id="SM00248">
    <property type="entry name" value="ANK"/>
    <property type="match status" value="4"/>
</dbReference>
<dbReference type="GO" id="GO:0005634">
    <property type="term" value="C:nucleus"/>
    <property type="evidence" value="ECO:0007669"/>
    <property type="project" value="TreeGrafter"/>
</dbReference>
<feature type="compositionally biased region" description="Low complexity" evidence="4">
    <location>
        <begin position="470"/>
        <end position="479"/>
    </location>
</feature>
<proteinExistence type="predicted"/>
<dbReference type="Pfam" id="PF00023">
    <property type="entry name" value="Ank"/>
    <property type="match status" value="2"/>
</dbReference>
<feature type="compositionally biased region" description="Basic residues" evidence="4">
    <location>
        <begin position="2596"/>
        <end position="2605"/>
    </location>
</feature>
<keyword evidence="5" id="KW-0472">Membrane</keyword>
<dbReference type="VEuPathDB" id="TriTrypDB:LDHU3_04.0790"/>
<feature type="transmembrane region" description="Helical" evidence="5">
    <location>
        <begin position="550"/>
        <end position="575"/>
    </location>
</feature>
<name>A0A6J8F2K2_LEIDO</name>
<feature type="compositionally biased region" description="Polar residues" evidence="4">
    <location>
        <begin position="1159"/>
        <end position="1168"/>
    </location>
</feature>
<dbReference type="PROSITE" id="PS50088">
    <property type="entry name" value="ANK_REPEAT"/>
    <property type="match status" value="3"/>
</dbReference>
<feature type="region of interest" description="Disordered" evidence="4">
    <location>
        <begin position="2633"/>
        <end position="2668"/>
    </location>
</feature>
<evidence type="ECO:0000256" key="1">
    <source>
        <dbReference type="ARBA" id="ARBA00022737"/>
    </source>
</evidence>
<feature type="compositionally biased region" description="Basic and acidic residues" evidence="4">
    <location>
        <begin position="3060"/>
        <end position="3069"/>
    </location>
</feature>
<feature type="region of interest" description="Disordered" evidence="4">
    <location>
        <begin position="2310"/>
        <end position="2346"/>
    </location>
</feature>
<keyword evidence="1" id="KW-0677">Repeat</keyword>
<evidence type="ECO:0000313" key="6">
    <source>
        <dbReference type="EMBL" id="CAC5427192.1"/>
    </source>
</evidence>
<evidence type="ECO:0000256" key="3">
    <source>
        <dbReference type="PROSITE-ProRule" id="PRU00023"/>
    </source>
</evidence>
<feature type="compositionally biased region" description="Low complexity" evidence="4">
    <location>
        <begin position="2319"/>
        <end position="2333"/>
    </location>
</feature>
<sequence length="3180" mass="334856">MRERLCTDGYVYWSAIPLPLLRVITLAFVDSPLAHSHSHSVRVCCRLPFPSLPPFELEDQRSDTPQRVQHDEAGAGVSCSTRWLRPGWSCRHLFLVRFRRLHCVRQVQPWYCIVHYVCYGGFLAYLMSAGSMRRCRGSQDIGKRTASLWGASSQLLPQWTMTSAGALPPQLDRAQSASQSSSASRVWQVCVLLGQVVLDAFLSPWTEVVPASPSPAAATRIVRLYDIYEPLLQAIAATAFFSSFALLCNARWRYAVMGTAERHPGLWSAIVGVNTTTATAAALARATEEANKDGASILDGTSTYAAVVASLSPPMRRGSVVAPRILVQRSLAAQRRHSARAPSYVNRARDRGDSTQVNLADSGVSTRISISTPGAEDVCGGGDLPATVRANQVKRATGGLEAAAAAAASMDDVLVEDATLRGSRRKSWRRSVRPTRPQQQQKRAPSPINDDYDDIDDDDEKMWNSVEPGSSASHFTSSSLFRDNEDPSSTSRSLWRRLMRCSGRRLLPFSACVCEEGQERTSRNGSSGDGGRGRSSRERHRHLQHLRQRLLAAFWLSDAVVVLLTFLMFALLAVARVAAATATASAWAAVEASKTQGSSGLERGRRGGQRLLTATAAAAAVPCPTEGFVGVAGLLLLAAERVLVGRWMRLPGQLLASVSAAAAAASVETPAARQQQLRPRLPCRSWRRLGSSTFRSSLDLWHLPSTGRLHGVETAGSAAMSATATAAVASMTPVPFHFRHVLTVALLLLMLQFFSDAAWAWAAAVLLTTGSAVANLVDAVADSLRWVSTEYRRLLCRTWWELFFSFSFTPASLESVNAQEQHVAGSMPAATPGSIGGLGLPAAVGRELLVSRGNSVGMAVSATVMPPFGSRLRRHSIAHRSARLMKAGGGTGPLWMVRRLGASFAGTAVDSASSLSPPSAVTATAATVLEEGATSVVVGKDREDDGLLSGDAPGSHGVAGGGAAVVTAISPMQFWHSVAAKVLQQSGKATGEAAEPGSSSSHALGGAEDVNGVGVVPTVAAALLHPMPTVNPLAMLSPTPGMEHLSSASARFTRENLKGSMLLTLPTVARVGGKAEAAELDMRERLLAMERAELRHEERAMRAQQLSASDTMAAASTLSDENEEKLHAGNPPAHSVVPGAREHAGHHDDDGGALENAREAQQQQSVTQDGWLSRALATVVPGFAATRCCSCEGDGVPISSLSTQLDSTSTVLNVSFNENLSLSSSATRACINEEEGFARFLDCVRRDGDNTYALQSLLAVYGHTYRHRVDAKGRGALHYAAMGGFVQGAIFLSRIGAEPNILDKAGYAPLHYAVLYRTEVHTSPRITTESPSTAVQGARHVVGIPIVETTAVQAAAQATRRRRRDQQQRLKWVQAQLQAAYSAGSDASSGVEGRNSSGRSPQETTLTKTGRETSLRTRSDPVTTSIPGKPLAVSPLQIFTPSSQRPLSSMGVGNAAAGSTSSAVRGLNPAAIPATATAIPAAAAAAAAAVVEPEEGHWYGMVGALVRLGAQVDLPSAKGLTALHLAVMQGSVGLVNTLLREGANPLLGPELETRSLASIINAASCWESDKENTEVLMKGAGKTAAPCSSGGQANDQVATHPTQQQQTLSDTPQCTSNKGRDTTSLVSSENDNSRTALGDASGSLALFTQHCEWVDMHITNAGNPIVNGHCKSPLLLAVELDADLAVASMLHCVALQATTARVVAGLSQSMVAAPRMFERPPSALLAAPQGAASQAQGCPPLASLPVAAASGDLPTSPAPRSRAFAASAAHPLADNGAGDAAMALPSPMSAAAAALSTSCSSTNVRRPGSRRMSPHTPGIADTSFSSSTTTTITAAAAIPNSPSTRTWWERCCLHGFNPVHIALVLGNAQVARVLLLRWCYTEDVAHNRDAAAAPHKCVRDAEKLGGRARELSSNEPRTTISTTPALPESALATTTTTVPPLLSSQATAGPDVTDSTLLDFASGANISFHVDGLAAEQQQQQPVLAHVAAPLSEEADGCSQYTSVSGEAAAAAAPTAAISLGSSTGPAAFWVRSLRLNLFHLAAVGDSTECLAYVLRWRGAPDYVPCALDEVFENEQRAESVRRESATATQDAYQRRRQRRRLRAYQSSQAACDLAGVAESLAMVAATTEPSAPNMEEYVFPADAGSSSAGAPGVGHMMASGGGAAAAEAAPLLEKMVELDDFSRSPSSLPAAATTSEVVVGIEEALQRSLGPSSTDPSRTCTTEMSFKSDTDVIASSSTSDIFNHTWSSATLSAESNEVASTAGAPTTPPRERRTRAKQQGFVRALVTLLQTNIRVDAVRRRVRKTVFGSSTFRKTTSPRRVNSRRQSSQRPRMGGGDDEDGDGSNDNTVMAKTCFGSISAAAALHTGMAVCYASMDHPPRRRKRGEYGSEKDADGSSSRSSSSSSSNHENVKCHIVEAPGAPRELYRRAKGAERPRRLRQQRTRAFVSAVAKLRHCIAGVPIDITHLAAVETAVDRACAQMASSSARRALQQALLIVTRRLQNQHRRAQLVTGLSCVAAAATAAMEAAAAQDDGQASRAESDDEPTTIPTTLAAVEASTGDVGGNRDSVSAGTSESLISSLSRSRQRDRATEAAHHHHHHRHRCSSPSCPSPDSASALSYYSSLHSIITTTTTTVRGSSPAAPDERASVSASDEEKPRGRRQHRQQSTLRLLRTLSAELNALDTRGLTPLHYAIANQNASMVYLLCAYGATFVFASEQTEAHLMGRSAEVIAAAAAVEHHTDDCDMMTVAASDTQPAASQDELQSTTAPTDFMSQARSLPTAWAYARAQLSSPSINVSTDTLSSFGKRYYAQLTPPMQEALRRAAKTGSAEYLLWMPTQEDREAERQQRKLLSPLPVSEARDAVPTNPQRSVSLLAPHAVLSPAAPTTTVMSATVAKRSSPANAQLHSASPVMVPASCLTVASQRPTTMAATLTAALGISDADVATRAAATAPDAFLSTEEPLAKASMMTGSVKDGSGGGDALGAQLQTHLIHQDIKTLQSMIAGKASSKVNGGSGEDLAACLHPPPQRLRASPNADVSLDEAKDEATVAANLMAGRSFKQDVARETPRQPNASSSSAPKTSAAMRTPAAATSVGAEGTGSTGITELTRGARGAAVPPSSPSSNAAAAAVEYTLLEPHDVFITHVVRNPAKAESIMRAAMEGTALRYLFLASVVSGDSL</sequence>
<feature type="compositionally biased region" description="Polar residues" evidence="4">
    <location>
        <begin position="1589"/>
        <end position="1635"/>
    </location>
</feature>
<keyword evidence="5" id="KW-1133">Transmembrane helix</keyword>
<feature type="compositionally biased region" description="Basic and acidic residues" evidence="4">
    <location>
        <begin position="1409"/>
        <end position="1419"/>
    </location>
</feature>
<dbReference type="VEuPathDB" id="TriTrypDB:LdCL_040011400"/>
<feature type="region of interest" description="Disordered" evidence="4">
    <location>
        <begin position="1100"/>
        <end position="1168"/>
    </location>
</feature>
<dbReference type="PANTHER" id="PTHR24193">
    <property type="entry name" value="ANKYRIN REPEAT PROTEIN"/>
    <property type="match status" value="1"/>
</dbReference>
<dbReference type="InterPro" id="IPR050663">
    <property type="entry name" value="Ankyrin-SOCS_Box"/>
</dbReference>
<feature type="region of interest" description="Disordered" evidence="4">
    <location>
        <begin position="2379"/>
        <end position="2413"/>
    </location>
</feature>
<feature type="compositionally biased region" description="Low complexity" evidence="4">
    <location>
        <begin position="2397"/>
        <end position="2407"/>
    </location>
</feature>
<feature type="compositionally biased region" description="Polar residues" evidence="4">
    <location>
        <begin position="1104"/>
        <end position="1119"/>
    </location>
</feature>
<feature type="transmembrane region" description="Helical" evidence="5">
    <location>
        <begin position="741"/>
        <end position="762"/>
    </location>
</feature>
<dbReference type="InterPro" id="IPR002110">
    <property type="entry name" value="Ankyrin_rpt"/>
</dbReference>
<feature type="region of interest" description="Disordered" evidence="4">
    <location>
        <begin position="518"/>
        <end position="540"/>
    </location>
</feature>
<feature type="region of interest" description="Disordered" evidence="4">
    <location>
        <begin position="1581"/>
        <end position="1638"/>
    </location>
</feature>